<dbReference type="AlphaFoldDB" id="A0A1G7KCC9"/>
<dbReference type="InterPro" id="IPR010626">
    <property type="entry name" value="DUF1217"/>
</dbReference>
<accession>A0A1G7KCC9</accession>
<protein>
    <recommendedName>
        <fullName evidence="3">DUF1217 domain-containing protein</fullName>
    </recommendedName>
</protein>
<dbReference type="Proteomes" id="UP000198922">
    <property type="component" value="Unassembled WGS sequence"/>
</dbReference>
<dbReference type="STRING" id="521013.SAMN04488567_0161"/>
<name>A0A1G7KCC9_9RHOB</name>
<organism evidence="1 2">
    <name type="scientific">Limimaricola pyoseonensis</name>
    <dbReference type="NCBI Taxonomy" id="521013"/>
    <lineage>
        <taxon>Bacteria</taxon>
        <taxon>Pseudomonadati</taxon>
        <taxon>Pseudomonadota</taxon>
        <taxon>Alphaproteobacteria</taxon>
        <taxon>Rhodobacterales</taxon>
        <taxon>Paracoccaceae</taxon>
        <taxon>Limimaricola</taxon>
    </lineage>
</organism>
<dbReference type="EMBL" id="FNAT01000011">
    <property type="protein sequence ID" value="SDF34680.1"/>
    <property type="molecule type" value="Genomic_DNA"/>
</dbReference>
<evidence type="ECO:0000313" key="1">
    <source>
        <dbReference type="EMBL" id="SDF34680.1"/>
    </source>
</evidence>
<keyword evidence="2" id="KW-1185">Reference proteome</keyword>
<dbReference type="Gene3D" id="1.10.3700.10">
    <property type="entry name" value="AGR C 984p-like"/>
    <property type="match status" value="1"/>
</dbReference>
<dbReference type="SUPFAM" id="SSF158837">
    <property type="entry name" value="AGR C 984p-like"/>
    <property type="match status" value="1"/>
</dbReference>
<dbReference type="InterPro" id="IPR023157">
    <property type="entry name" value="AGR-C-984p-like_sf"/>
</dbReference>
<evidence type="ECO:0008006" key="3">
    <source>
        <dbReference type="Google" id="ProtNLM"/>
    </source>
</evidence>
<dbReference type="Pfam" id="PF06748">
    <property type="entry name" value="DUF1217"/>
    <property type="match status" value="1"/>
</dbReference>
<proteinExistence type="predicted"/>
<dbReference type="OrthoDB" id="7824597at2"/>
<gene>
    <name evidence="1" type="ORF">SAMN04488567_0161</name>
</gene>
<reference evidence="2" key="1">
    <citation type="submission" date="2016-10" db="EMBL/GenBank/DDBJ databases">
        <authorList>
            <person name="Varghese N."/>
            <person name="Submissions S."/>
        </authorList>
    </citation>
    <scope>NUCLEOTIDE SEQUENCE [LARGE SCALE GENOMIC DNA]</scope>
    <source>
        <strain evidence="2">DSM 21424</strain>
    </source>
</reference>
<sequence length="270" mass="30580">MISISGMTARLGLQLADSTRDRQLELIRKQPEHQRAIAAFEERIGSVTTVDQLMEDRELYVFVMKAFDLEDQIFGKAMIRKVLESDKSDPKALVNRLTDSRFRELYDNMGFGGGGTFNTKTLQASWRTEMVERYVGQRFESAQAEQNETVGTVLEFRRKAGDIRSWFDVLKDAEMGEFMRTALGLPKEMVRLDVDKQVELFKSKFDLAKLKDPAELERLERRYVAISDVKAGADASANLALQLMNVAGAGGRFTPVTLDITMITSIRKGY</sequence>
<evidence type="ECO:0000313" key="2">
    <source>
        <dbReference type="Proteomes" id="UP000198922"/>
    </source>
</evidence>